<dbReference type="SUPFAM" id="SSF81301">
    <property type="entry name" value="Nucleotidyltransferase"/>
    <property type="match status" value="1"/>
</dbReference>
<dbReference type="Pfam" id="PF01909">
    <property type="entry name" value="NTP_transf_2"/>
    <property type="match status" value="1"/>
</dbReference>
<dbReference type="GO" id="GO:0005524">
    <property type="term" value="F:ATP binding"/>
    <property type="evidence" value="ECO:0007669"/>
    <property type="project" value="UniProtKB-KW"/>
</dbReference>
<keyword evidence="15" id="KW-1185">Reference proteome</keyword>
<evidence type="ECO:0000313" key="14">
    <source>
        <dbReference type="EMBL" id="UUX91923.1"/>
    </source>
</evidence>
<keyword evidence="2" id="KW-1277">Toxin-antitoxin system</keyword>
<keyword evidence="6" id="KW-0547">Nucleotide-binding</keyword>
<keyword evidence="3" id="KW-0808">Transferase</keyword>
<dbReference type="CDD" id="cd05403">
    <property type="entry name" value="NT_KNTase_like"/>
    <property type="match status" value="1"/>
</dbReference>
<dbReference type="EC" id="2.7.7.108" evidence="9"/>
<evidence type="ECO:0000256" key="1">
    <source>
        <dbReference type="ARBA" id="ARBA00001946"/>
    </source>
</evidence>
<evidence type="ECO:0000256" key="8">
    <source>
        <dbReference type="ARBA" id="ARBA00022842"/>
    </source>
</evidence>
<dbReference type="EMBL" id="CP096115">
    <property type="protein sequence ID" value="UUX91923.1"/>
    <property type="molecule type" value="Genomic_DNA"/>
</dbReference>
<dbReference type="PANTHER" id="PTHR33571:SF14">
    <property type="entry name" value="PROTEIN ADENYLYLTRANSFERASE MJ0435-RELATED"/>
    <property type="match status" value="1"/>
</dbReference>
<dbReference type="GO" id="GO:0070733">
    <property type="term" value="F:AMPylase activity"/>
    <property type="evidence" value="ECO:0007669"/>
    <property type="project" value="UniProtKB-EC"/>
</dbReference>
<evidence type="ECO:0000256" key="2">
    <source>
        <dbReference type="ARBA" id="ARBA00022649"/>
    </source>
</evidence>
<reference evidence="14" key="1">
    <citation type="submission" date="2022-04" db="EMBL/GenBank/DDBJ databases">
        <title>Complete genome of Methanoplanus endosymbiosus DSM 3599.</title>
        <authorList>
            <person name="Chen S.-C."/>
            <person name="You Y.-T."/>
            <person name="Zhou Y.-Z."/>
            <person name="Lai M.-C."/>
        </authorList>
    </citation>
    <scope>NUCLEOTIDE SEQUENCE</scope>
    <source>
        <strain evidence="14">DSM 3599</strain>
    </source>
</reference>
<evidence type="ECO:0000256" key="6">
    <source>
        <dbReference type="ARBA" id="ARBA00022741"/>
    </source>
</evidence>
<feature type="domain" description="Polymerase nucleotidyl transferase" evidence="13">
    <location>
        <begin position="37"/>
        <end position="112"/>
    </location>
</feature>
<dbReference type="KEGG" id="mend:L6E24_11225"/>
<dbReference type="RefSeq" id="WP_257742074.1">
    <property type="nucleotide sequence ID" value="NZ_CP096115.1"/>
</dbReference>
<sequence>MAVSDTGMRFLEVMQMSGSYVSIREEVLKKLERELPYLQEEFDIETIGIFGSVSRGEDTPDSDVDVLYTFKHGAVGIRKFLDLADFLENLFGRKVELVSEKYLSPYIRPYVEADVVLYGADAGF</sequence>
<dbReference type="Gene3D" id="3.30.460.10">
    <property type="entry name" value="Beta Polymerase, domain 2"/>
    <property type="match status" value="1"/>
</dbReference>
<name>A0A9E7PKT2_9EURY</name>
<comment type="catalytic activity">
    <reaction evidence="12">
        <text>L-tyrosyl-[protein] + ATP = O-(5'-adenylyl)-L-tyrosyl-[protein] + diphosphate</text>
        <dbReference type="Rhea" id="RHEA:54288"/>
        <dbReference type="Rhea" id="RHEA-COMP:10136"/>
        <dbReference type="Rhea" id="RHEA-COMP:13846"/>
        <dbReference type="ChEBI" id="CHEBI:30616"/>
        <dbReference type="ChEBI" id="CHEBI:33019"/>
        <dbReference type="ChEBI" id="CHEBI:46858"/>
        <dbReference type="ChEBI" id="CHEBI:83624"/>
        <dbReference type="EC" id="2.7.7.108"/>
    </reaction>
</comment>
<gene>
    <name evidence="14" type="ORF">L6E24_11225</name>
</gene>
<dbReference type="InterPro" id="IPR002934">
    <property type="entry name" value="Polymerase_NTP_transf_dom"/>
</dbReference>
<dbReference type="AlphaFoldDB" id="A0A9E7PKT2"/>
<evidence type="ECO:0000256" key="5">
    <source>
        <dbReference type="ARBA" id="ARBA00022723"/>
    </source>
</evidence>
<evidence type="ECO:0000313" key="15">
    <source>
        <dbReference type="Proteomes" id="UP001060368"/>
    </source>
</evidence>
<dbReference type="InterPro" id="IPR043519">
    <property type="entry name" value="NT_sf"/>
</dbReference>
<evidence type="ECO:0000259" key="13">
    <source>
        <dbReference type="Pfam" id="PF01909"/>
    </source>
</evidence>
<protein>
    <recommendedName>
        <fullName evidence="9">protein adenylyltransferase</fullName>
        <ecNumber evidence="9">2.7.7.108</ecNumber>
    </recommendedName>
</protein>
<evidence type="ECO:0000256" key="11">
    <source>
        <dbReference type="ARBA" id="ARBA00047518"/>
    </source>
</evidence>
<accession>A0A9E7PKT2</accession>
<dbReference type="PANTHER" id="PTHR33571">
    <property type="entry name" value="SSL8005 PROTEIN"/>
    <property type="match status" value="1"/>
</dbReference>
<evidence type="ECO:0000256" key="10">
    <source>
        <dbReference type="ARBA" id="ARBA00038276"/>
    </source>
</evidence>
<dbReference type="InterPro" id="IPR052038">
    <property type="entry name" value="Type-VII_TA_antitoxin"/>
</dbReference>
<keyword evidence="8" id="KW-0460">Magnesium</keyword>
<keyword evidence="4" id="KW-0548">Nucleotidyltransferase</keyword>
<comment type="similarity">
    <text evidence="10">Belongs to the MntA antitoxin family.</text>
</comment>
<dbReference type="Proteomes" id="UP001060368">
    <property type="component" value="Chromosome"/>
</dbReference>
<evidence type="ECO:0000256" key="3">
    <source>
        <dbReference type="ARBA" id="ARBA00022679"/>
    </source>
</evidence>
<evidence type="ECO:0000256" key="4">
    <source>
        <dbReference type="ARBA" id="ARBA00022695"/>
    </source>
</evidence>
<dbReference type="GO" id="GO:0046872">
    <property type="term" value="F:metal ion binding"/>
    <property type="evidence" value="ECO:0007669"/>
    <property type="project" value="UniProtKB-KW"/>
</dbReference>
<evidence type="ECO:0000256" key="9">
    <source>
        <dbReference type="ARBA" id="ARBA00034531"/>
    </source>
</evidence>
<comment type="cofactor">
    <cofactor evidence="1">
        <name>Mg(2+)</name>
        <dbReference type="ChEBI" id="CHEBI:18420"/>
    </cofactor>
</comment>
<proteinExistence type="inferred from homology"/>
<evidence type="ECO:0000256" key="12">
    <source>
        <dbReference type="ARBA" id="ARBA00048696"/>
    </source>
</evidence>
<dbReference type="GeneID" id="74308280"/>
<keyword evidence="7" id="KW-0067">ATP-binding</keyword>
<comment type="catalytic activity">
    <reaction evidence="11">
        <text>O-(5'-adenylyl)-L-tyrosyl-[protein] + ATP = O-[5'-(adenylyl-(5'-&gt;3')-adenylyl)]-L-tyrosyl-[protein] + diphosphate</text>
        <dbReference type="Rhea" id="RHEA:66528"/>
        <dbReference type="Rhea" id="RHEA-COMP:13846"/>
        <dbReference type="Rhea" id="RHEA-COMP:17046"/>
        <dbReference type="ChEBI" id="CHEBI:30616"/>
        <dbReference type="ChEBI" id="CHEBI:33019"/>
        <dbReference type="ChEBI" id="CHEBI:83624"/>
        <dbReference type="ChEBI" id="CHEBI:167160"/>
    </reaction>
</comment>
<evidence type="ECO:0000256" key="7">
    <source>
        <dbReference type="ARBA" id="ARBA00022840"/>
    </source>
</evidence>
<keyword evidence="5" id="KW-0479">Metal-binding</keyword>
<organism evidence="14 15">
    <name type="scientific">Methanoplanus endosymbiosus</name>
    <dbReference type="NCBI Taxonomy" id="33865"/>
    <lineage>
        <taxon>Archaea</taxon>
        <taxon>Methanobacteriati</taxon>
        <taxon>Methanobacteriota</taxon>
        <taxon>Stenosarchaea group</taxon>
        <taxon>Methanomicrobia</taxon>
        <taxon>Methanomicrobiales</taxon>
        <taxon>Methanomicrobiaceae</taxon>
        <taxon>Methanoplanus</taxon>
    </lineage>
</organism>